<evidence type="ECO:0000256" key="5">
    <source>
        <dbReference type="ARBA" id="ARBA00023002"/>
    </source>
</evidence>
<reference evidence="12" key="1">
    <citation type="journal article" date="2019" name="Int. J. Syst. Evol. Microbiol.">
        <title>The Global Catalogue of Microorganisms (GCM) 10K type strain sequencing project: providing services to taxonomists for standard genome sequencing and annotation.</title>
        <authorList>
            <consortium name="The Broad Institute Genomics Platform"/>
            <consortium name="The Broad Institute Genome Sequencing Center for Infectious Disease"/>
            <person name="Wu L."/>
            <person name="Ma J."/>
        </authorList>
    </citation>
    <scope>NUCLEOTIDE SEQUENCE [LARGE SCALE GENOMIC DNA]</scope>
    <source>
        <strain evidence="12">KCTC 52640</strain>
    </source>
</reference>
<evidence type="ECO:0000256" key="7">
    <source>
        <dbReference type="ARBA" id="ARBA00023014"/>
    </source>
</evidence>
<keyword evidence="6" id="KW-0408">Iron</keyword>
<dbReference type="SUPFAM" id="SSF55124">
    <property type="entry name" value="Nitrite/Sulfite reductase N-terminal domain-like"/>
    <property type="match status" value="2"/>
</dbReference>
<dbReference type="Pfam" id="PF03460">
    <property type="entry name" value="NIR_SIR_ferr"/>
    <property type="match status" value="2"/>
</dbReference>
<dbReference type="PANTHER" id="PTHR32439:SF0">
    <property type="entry name" value="FERREDOXIN--NITRITE REDUCTASE, CHLOROPLASTIC"/>
    <property type="match status" value="1"/>
</dbReference>
<feature type="domain" description="Nitrite/Sulfite reductase ferredoxin-like" evidence="10">
    <location>
        <begin position="361"/>
        <end position="425"/>
    </location>
</feature>
<dbReference type="InterPro" id="IPR006067">
    <property type="entry name" value="NO2/SO3_Rdtase_4Fe4S_dom"/>
</dbReference>
<dbReference type="InterPro" id="IPR012798">
    <property type="entry name" value="Cbl_synth_CobG-like"/>
</dbReference>
<organism evidence="11 12">
    <name type="scientific">Salinisphaera aquimarina</name>
    <dbReference type="NCBI Taxonomy" id="2094031"/>
    <lineage>
        <taxon>Bacteria</taxon>
        <taxon>Pseudomonadati</taxon>
        <taxon>Pseudomonadota</taxon>
        <taxon>Gammaproteobacteria</taxon>
        <taxon>Salinisphaerales</taxon>
        <taxon>Salinisphaeraceae</taxon>
        <taxon>Salinisphaera</taxon>
    </lineage>
</organism>
<comment type="caution">
    <text evidence="11">The sequence shown here is derived from an EMBL/GenBank/DDBJ whole genome shotgun (WGS) entry which is preliminary data.</text>
</comment>
<keyword evidence="12" id="KW-1185">Reference proteome</keyword>
<evidence type="ECO:0000256" key="2">
    <source>
        <dbReference type="ARBA" id="ARBA00022485"/>
    </source>
</evidence>
<feature type="domain" description="Nitrite/sulphite reductase 4Fe-4S" evidence="9">
    <location>
        <begin position="179"/>
        <end position="335"/>
    </location>
</feature>
<protein>
    <submittedName>
        <fullName evidence="11">NirA family protein</fullName>
    </submittedName>
</protein>
<feature type="compositionally biased region" description="Low complexity" evidence="8">
    <location>
        <begin position="593"/>
        <end position="608"/>
    </location>
</feature>
<evidence type="ECO:0000259" key="9">
    <source>
        <dbReference type="Pfam" id="PF01077"/>
    </source>
</evidence>
<evidence type="ECO:0000256" key="4">
    <source>
        <dbReference type="ARBA" id="ARBA00022723"/>
    </source>
</evidence>
<evidence type="ECO:0000259" key="10">
    <source>
        <dbReference type="Pfam" id="PF03460"/>
    </source>
</evidence>
<dbReference type="InterPro" id="IPR005117">
    <property type="entry name" value="NiRdtase/SiRdtase_haem-b_fer"/>
</dbReference>
<evidence type="ECO:0000256" key="8">
    <source>
        <dbReference type="SAM" id="MobiDB-lite"/>
    </source>
</evidence>
<dbReference type="Proteomes" id="UP001595462">
    <property type="component" value="Unassembled WGS sequence"/>
</dbReference>
<comment type="similarity">
    <text evidence="1">Belongs to the nitrite and sulfite reductase 4Fe-4S domain family.</text>
</comment>
<dbReference type="InterPro" id="IPR045854">
    <property type="entry name" value="NO2/SO3_Rdtase_4Fe4S_sf"/>
</dbReference>
<keyword evidence="4" id="KW-0479">Metal-binding</keyword>
<proteinExistence type="inferred from homology"/>
<keyword evidence="2" id="KW-0004">4Fe-4S</keyword>
<evidence type="ECO:0000256" key="6">
    <source>
        <dbReference type="ARBA" id="ARBA00023004"/>
    </source>
</evidence>
<feature type="compositionally biased region" description="Low complexity" evidence="8">
    <location>
        <begin position="615"/>
        <end position="624"/>
    </location>
</feature>
<keyword evidence="7" id="KW-0411">Iron-sulfur</keyword>
<dbReference type="NCBIfam" id="TIGR02435">
    <property type="entry name" value="CobG"/>
    <property type="match status" value="1"/>
</dbReference>
<dbReference type="SUPFAM" id="SSF56014">
    <property type="entry name" value="Nitrite and sulphite reductase 4Fe-4S domain-like"/>
    <property type="match status" value="2"/>
</dbReference>
<sequence>MTDNSFNDEQQRYLRGVTAGLHLARGVPGMTGLTGGKRLRPDDFHAQARIRAEAAGGELCGQEKAKADLNPNDMWDEMAGLAARGEYPKGDMVFLMKSNGLFYVAPNQDSYMCRLRMPGGIFSAHQFRGVADLAEQFGGGYTHVTTRANLQIREIGAAHSLDVLMGLQDIGILNRGAGGDNIRNITGSPLAGIDPQELIDVTPYCRAMHHHILNHRELNGLPRKFNIAFDGAGRISALEGTNDVGFAAVLPKGDGPLPRRPYFRLLLGGITGHQDFARDTGVMLKPEECVAVAHAVLRVFLSSGDRTDRDKARLKYVLDRWGFEKFMREVQKQLPFTLRRYPLARCETRAPVEKSGHVGIHDQAQRGKRYVGVVVPVGRLTVAQMHLLADLADRYGDARLRTTVWQNLLLGDIAKADVDSVVKAIVGAGLHVEASPARAGMVACTGSFGCKFANAETKGNAMTLVEHLEKTLELDEPMNIHVTGCPNSCAQHYIGDIGLLGCKVDDPDAADPEEADQVDGFHVFVGGGYEDEQGIARELAASVAASRLPVYIEQLMGAYMDRRHKGERFVAFARRHEISELRELIAERSEAAARAQAAAEIPADAEPPIADDPDTAAADETNAA</sequence>
<keyword evidence="3" id="KW-0349">Heme</keyword>
<dbReference type="Pfam" id="PF01077">
    <property type="entry name" value="NIR_SIR"/>
    <property type="match status" value="2"/>
</dbReference>
<evidence type="ECO:0000313" key="12">
    <source>
        <dbReference type="Proteomes" id="UP001595462"/>
    </source>
</evidence>
<dbReference type="RefSeq" id="WP_380685636.1">
    <property type="nucleotide sequence ID" value="NZ_JBHRSS010000001.1"/>
</dbReference>
<feature type="domain" description="Nitrite/sulphite reductase 4Fe-4S" evidence="9">
    <location>
        <begin position="442"/>
        <end position="590"/>
    </location>
</feature>
<dbReference type="Gene3D" id="3.30.413.10">
    <property type="entry name" value="Sulfite Reductase Hemoprotein, domain 1"/>
    <property type="match status" value="2"/>
</dbReference>
<dbReference type="NCBIfam" id="NF007126">
    <property type="entry name" value="PRK09567.1"/>
    <property type="match status" value="1"/>
</dbReference>
<feature type="domain" description="Nitrite/Sulfite reductase ferredoxin-like" evidence="10">
    <location>
        <begin position="108"/>
        <end position="164"/>
    </location>
</feature>
<dbReference type="PROSITE" id="PS00365">
    <property type="entry name" value="NIR_SIR"/>
    <property type="match status" value="1"/>
</dbReference>
<dbReference type="InterPro" id="IPR051329">
    <property type="entry name" value="NIR_SIR_4Fe-4S"/>
</dbReference>
<name>A0ABV7EKT7_9GAMM</name>
<dbReference type="Gene3D" id="3.90.480.10">
    <property type="entry name" value="Sulfite Reductase Hemoprotein,Domain 2"/>
    <property type="match status" value="1"/>
</dbReference>
<feature type="region of interest" description="Disordered" evidence="8">
    <location>
        <begin position="593"/>
        <end position="624"/>
    </location>
</feature>
<evidence type="ECO:0000313" key="11">
    <source>
        <dbReference type="EMBL" id="MFC3102506.1"/>
    </source>
</evidence>
<dbReference type="PRINTS" id="PR00397">
    <property type="entry name" value="SIROHAEM"/>
</dbReference>
<dbReference type="EMBL" id="JBHRSS010000001">
    <property type="protein sequence ID" value="MFC3102506.1"/>
    <property type="molecule type" value="Genomic_DNA"/>
</dbReference>
<dbReference type="InterPro" id="IPR036136">
    <property type="entry name" value="Nit/Sulf_reduc_fer-like_dom_sf"/>
</dbReference>
<accession>A0ABV7EKT7</accession>
<dbReference type="PANTHER" id="PTHR32439">
    <property type="entry name" value="FERREDOXIN--NITRITE REDUCTASE, CHLOROPLASTIC"/>
    <property type="match status" value="1"/>
</dbReference>
<dbReference type="InterPro" id="IPR006066">
    <property type="entry name" value="NO2/SO3_Rdtase_FeS/sirohaem_BS"/>
</dbReference>
<evidence type="ECO:0000256" key="1">
    <source>
        <dbReference type="ARBA" id="ARBA00010429"/>
    </source>
</evidence>
<gene>
    <name evidence="11" type="ORF">ACFOSU_01220</name>
</gene>
<evidence type="ECO:0000256" key="3">
    <source>
        <dbReference type="ARBA" id="ARBA00022617"/>
    </source>
</evidence>
<keyword evidence="5" id="KW-0560">Oxidoreductase</keyword>